<evidence type="ECO:0000256" key="7">
    <source>
        <dbReference type="SAM" id="Phobius"/>
    </source>
</evidence>
<dbReference type="RefSeq" id="WP_125967453.1">
    <property type="nucleotide sequence ID" value="NZ_QXGK01000001.1"/>
</dbReference>
<evidence type="ECO:0000256" key="1">
    <source>
        <dbReference type="ARBA" id="ARBA00006285"/>
    </source>
</evidence>
<dbReference type="InterPro" id="IPR017853">
    <property type="entry name" value="GH"/>
</dbReference>
<feature type="compositionally biased region" description="Basic and acidic residues" evidence="6">
    <location>
        <begin position="1621"/>
        <end position="1646"/>
    </location>
</feature>
<evidence type="ECO:0000313" key="10">
    <source>
        <dbReference type="EMBL" id="RSX58895.1"/>
    </source>
</evidence>
<keyword evidence="7" id="KW-1133">Transmembrane helix</keyword>
<dbReference type="CDD" id="cd06564">
    <property type="entry name" value="GH20_DspB_LnbB-like"/>
    <property type="match status" value="1"/>
</dbReference>
<dbReference type="SUPFAM" id="SSF49785">
    <property type="entry name" value="Galactose-binding domain-like"/>
    <property type="match status" value="3"/>
</dbReference>
<dbReference type="PANTHER" id="PTHR43678">
    <property type="entry name" value="PUTATIVE (AFU_ORTHOLOGUE AFUA_2G00640)-RELATED"/>
    <property type="match status" value="1"/>
</dbReference>
<dbReference type="PROSITE" id="PS50022">
    <property type="entry name" value="FA58C_3"/>
    <property type="match status" value="2"/>
</dbReference>
<dbReference type="InterPro" id="IPR013320">
    <property type="entry name" value="ConA-like_dom_sf"/>
</dbReference>
<keyword evidence="2" id="KW-0378">Hydrolase</keyword>
<evidence type="ECO:0000313" key="11">
    <source>
        <dbReference type="Proteomes" id="UP000287470"/>
    </source>
</evidence>
<feature type="active site" description="Proton donor" evidence="4">
    <location>
        <position position="742"/>
    </location>
</feature>
<dbReference type="Pfam" id="PF00728">
    <property type="entry name" value="Glyco_hydro_20"/>
    <property type="match status" value="1"/>
</dbReference>
<keyword evidence="7" id="KW-0812">Transmembrane</keyword>
<protein>
    <submittedName>
        <fullName evidence="10">Beta-n-acetylhexosaminidase NagZ</fullName>
    </submittedName>
</protein>
<dbReference type="Pfam" id="PF02838">
    <property type="entry name" value="Glyco_hydro_20b"/>
    <property type="match status" value="1"/>
</dbReference>
<evidence type="ECO:0000256" key="3">
    <source>
        <dbReference type="ARBA" id="ARBA00023295"/>
    </source>
</evidence>
<dbReference type="GO" id="GO:0005975">
    <property type="term" value="P:carbohydrate metabolic process"/>
    <property type="evidence" value="ECO:0007669"/>
    <property type="project" value="InterPro"/>
</dbReference>
<dbReference type="SUPFAM" id="SSF49899">
    <property type="entry name" value="Concanavalin A-like lectins/glucanases"/>
    <property type="match status" value="1"/>
</dbReference>
<organism evidence="10 11">
    <name type="scientific">Bifidobacterium samirii</name>
    <dbReference type="NCBI Taxonomy" id="2306974"/>
    <lineage>
        <taxon>Bacteria</taxon>
        <taxon>Bacillati</taxon>
        <taxon>Actinomycetota</taxon>
        <taxon>Actinomycetes</taxon>
        <taxon>Bifidobacteriales</taxon>
        <taxon>Bifidobacteriaceae</taxon>
        <taxon>Bifidobacterium</taxon>
    </lineage>
</organism>
<keyword evidence="3" id="KW-0326">Glycosidase</keyword>
<feature type="domain" description="F5/8 type C" evidence="9">
    <location>
        <begin position="172"/>
        <end position="330"/>
    </location>
</feature>
<dbReference type="InterPro" id="IPR029018">
    <property type="entry name" value="Hex-like_dom2"/>
</dbReference>
<evidence type="ECO:0000256" key="2">
    <source>
        <dbReference type="ARBA" id="ARBA00022801"/>
    </source>
</evidence>
<dbReference type="OrthoDB" id="5480482at2"/>
<keyword evidence="7" id="KW-0472">Membrane</keyword>
<dbReference type="EMBL" id="QXGK01000001">
    <property type="protein sequence ID" value="RSX58895.1"/>
    <property type="molecule type" value="Genomic_DNA"/>
</dbReference>
<feature type="signal peptide" evidence="8">
    <location>
        <begin position="1"/>
        <end position="31"/>
    </location>
</feature>
<dbReference type="SUPFAM" id="SSF51445">
    <property type="entry name" value="(Trans)glycosidases"/>
    <property type="match status" value="1"/>
</dbReference>
<name>A0A430FX00_9BIFI</name>
<feature type="chain" id="PRO_5019378224" evidence="8">
    <location>
        <begin position="32"/>
        <end position="1685"/>
    </location>
</feature>
<evidence type="ECO:0000256" key="5">
    <source>
        <dbReference type="SAM" id="Coils"/>
    </source>
</evidence>
<evidence type="ECO:0000259" key="9">
    <source>
        <dbReference type="PROSITE" id="PS50022"/>
    </source>
</evidence>
<evidence type="ECO:0000256" key="8">
    <source>
        <dbReference type="SAM" id="SignalP"/>
    </source>
</evidence>
<keyword evidence="8" id="KW-0732">Signal</keyword>
<sequence length="1685" mass="182192">MRPHRARAALGGLLATATLLGLSLTGFTAQAADNNLALGKPVTASEYEVDSTSPAKAVDGDLATRWGTSQNKAAGEWIDIDLQGEQTVRQIDIDFERTDAGQNITGYQVELKEGGQYTTVYTKNERAAQHEAITLDEDHTATNVKVTILNADGGTLNWVNVGINEISVYPTVHEEVIDTPDTNHMLNATMTASSSEAATLGPEKAIDQNRTDRANRWASDYETPSGIWLQGAFAQPTLIKDIRVYFFHRDAAPMPSNVISFDVTYTDIDGNKQTAKATWTMDADGDGYATDAVIQLDEAITARAIRLENFAIGKGSWNNVSVAEWEVYSNDQAKPGATLSSVVAALEGDHRTIGTDVDTLPMPTLPDGFTAAFNGADYEQLIAADGTIDHPLTDRTVQVAYVVTDTATGETATTSDIPYVVQGTTTQAEGMNAKPAIIPEIAEWHSDSTDSLPRTAIDTVVYDDPSLKAVVDEFVLDYADFTGVTLTAVQGDARAGAFNFSLTGANQLGDEGYTLDIAADRMTAASQSVTGNMYAMQTILQMTRQDASAFPIGSMRDYPRFEVRGFLMDVARKPVSLEMMREVTRTMRYYKMNDFQAHLSDNYIFLENYGKGENENEAFKAYDAFRLESSLTNEAGESPTAEDYAISKADFQEFIRSERALGMNIVPEIDVPAHANSFTKVWPELMVKNKVSPINARRPLIDHLDVSKPETIAKIKEIFDDYTTGDDPTFDAQTTVHIGADEFLADYTAYREFINELVPYVKQTNTVREWGGLTWIDDHKTEIAPEAIEDVQINLWSSDWSDGLQMYEMGYDLINTIDDYGYMVPNGNLGRANSYGDRLNVNRIFNSFEPNRLKTRSGYRYVPSGDDQMLGAAFAIWSDNIDKNASGLTESDLYWRFFDAMPYYAEKTWSQTGKEKGSADALAALADQQGTGPRTNPYYQADSVDDAYASYDFEQDGDDITANERDLTLDAASVDDGELRLTGGSSYATTPIDRLGNGNELTFDITLNKAAKPGDILFEADGAYGTHDLRIMDDGSLGFTRELYDYTFGYELPVGRKVTVTIAVDQQSTKLYVDGEYVADATGSFIHNGIVKKTGITAATFALPLQRIGSTTQAIDATIDNVVVKPTADAVDEYDKTAWTGKTDSETVYDAKEGLLTYAFDNKPGTHWHSNWQGATDKLTGSNSFYAEIDFGRQYEINQFSFTPRTDQASGRVTKADLYVKAAEGDEWTRIAVDQTFANDETKKTFMFDTRKVRYARFVAKASNDGWVAVSEFDIANRPASTYRVFVAADPAEGGVVTAAAGAADGADAGAALDVTGGTEVTVRAEANKGYTFAGWYHVGDEPVSEDASYTFAVEGNTALTARFTKDEVPPDPEPTDPADKTALDQAIEAAKAIDRTLYTDESLTVLDAALATAEELSARTDATQAEVDAAAKALQNAIDGLEERPVTPPDPEPTDPADKTALDQAIAAAKAIDRSLYTDDSLTALDAALATAEELSAKTDAAQADVDAAATALQNAIDELKERPVTPPDPEPTDPADKTALDKAIEAAKAIDRALYTDDSLATLDAALATAEETTARTDAAQADVDAAAKTLQAAIDGLEKKDDGPDTPVTPDPGDGDGDDKPGTGDKPGDTAKPDTKPGTDKPAKPGATRPGLTNTGSAVAGMGLAVIVLAGLAGVIIWRRRA</sequence>
<dbReference type="SUPFAM" id="SSF55545">
    <property type="entry name" value="beta-N-acetylhexosaminidase-like domain"/>
    <property type="match status" value="1"/>
</dbReference>
<dbReference type="Gene3D" id="1.20.1270.90">
    <property type="entry name" value="AF1782-like"/>
    <property type="match status" value="3"/>
</dbReference>
<dbReference type="Pfam" id="PF18998">
    <property type="entry name" value="Flg_new_2"/>
    <property type="match status" value="1"/>
</dbReference>
<dbReference type="InterPro" id="IPR044060">
    <property type="entry name" value="Bacterial_rp_domain"/>
</dbReference>
<dbReference type="InterPro" id="IPR015883">
    <property type="entry name" value="Glyco_hydro_20_cat"/>
</dbReference>
<dbReference type="GO" id="GO:0004563">
    <property type="term" value="F:beta-N-acetylhexosaminidase activity"/>
    <property type="evidence" value="ECO:0007669"/>
    <property type="project" value="InterPro"/>
</dbReference>
<feature type="transmembrane region" description="Helical" evidence="7">
    <location>
        <begin position="1661"/>
        <end position="1681"/>
    </location>
</feature>
<dbReference type="InterPro" id="IPR000421">
    <property type="entry name" value="FA58C"/>
</dbReference>
<feature type="domain" description="F5/8 type C" evidence="9">
    <location>
        <begin position="15"/>
        <end position="171"/>
    </location>
</feature>
<dbReference type="Pfam" id="PF07554">
    <property type="entry name" value="FIVAR"/>
    <property type="match status" value="3"/>
</dbReference>
<evidence type="ECO:0000256" key="6">
    <source>
        <dbReference type="SAM" id="MobiDB-lite"/>
    </source>
</evidence>
<proteinExistence type="inferred from homology"/>
<accession>A0A430FX00</accession>
<feature type="coiled-coil region" evidence="5">
    <location>
        <begin position="1486"/>
        <end position="1524"/>
    </location>
</feature>
<reference evidence="10 11" key="1">
    <citation type="submission" date="2018-09" db="EMBL/GenBank/DDBJ databases">
        <title>Characterization of the phylogenetic diversity of five novel species belonging to the genus Bifidobacterium.</title>
        <authorList>
            <person name="Lugli G.A."/>
            <person name="Duranti S."/>
            <person name="Milani C."/>
        </authorList>
    </citation>
    <scope>NUCLEOTIDE SEQUENCE [LARGE SCALE GENOMIC DNA]</scope>
    <source>
        <strain evidence="10 11">2033B</strain>
    </source>
</reference>
<feature type="region of interest" description="Disordered" evidence="6">
    <location>
        <begin position="1598"/>
        <end position="1659"/>
    </location>
</feature>
<dbReference type="InterPro" id="IPR052764">
    <property type="entry name" value="GH20_Enzymes"/>
</dbReference>
<dbReference type="Gene3D" id="2.60.120.260">
    <property type="entry name" value="Galactose-binding domain-like"/>
    <property type="match status" value="3"/>
</dbReference>
<gene>
    <name evidence="10" type="ORF">D2E24_0191</name>
</gene>
<keyword evidence="5" id="KW-0175">Coiled coil</keyword>
<dbReference type="Pfam" id="PF00754">
    <property type="entry name" value="F5_F8_type_C"/>
    <property type="match status" value="3"/>
</dbReference>
<dbReference type="Gene3D" id="3.30.379.10">
    <property type="entry name" value="Chitobiase/beta-hexosaminidase domain 2-like"/>
    <property type="match status" value="1"/>
</dbReference>
<dbReference type="PRINTS" id="PR00738">
    <property type="entry name" value="GLHYDRLASE20"/>
</dbReference>
<dbReference type="InterPro" id="IPR015882">
    <property type="entry name" value="HEX_bac_N"/>
</dbReference>
<keyword evidence="11" id="KW-1185">Reference proteome</keyword>
<comment type="similarity">
    <text evidence="1">Belongs to the glycosyl hydrolase 20 family.</text>
</comment>
<evidence type="ECO:0000256" key="4">
    <source>
        <dbReference type="PIRSR" id="PIRSR625705-1"/>
    </source>
</evidence>
<dbReference type="Proteomes" id="UP000287470">
    <property type="component" value="Unassembled WGS sequence"/>
</dbReference>
<dbReference type="InterPro" id="IPR008979">
    <property type="entry name" value="Galactose-bd-like_sf"/>
</dbReference>
<dbReference type="InterPro" id="IPR025705">
    <property type="entry name" value="Beta_hexosaminidase_sua/sub"/>
</dbReference>
<dbReference type="PANTHER" id="PTHR43678:SF1">
    <property type="entry name" value="BETA-N-ACETYLHEXOSAMINIDASE"/>
    <property type="match status" value="1"/>
</dbReference>
<comment type="caution">
    <text evidence="10">The sequence shown here is derived from an EMBL/GenBank/DDBJ whole genome shotgun (WGS) entry which is preliminary data.</text>
</comment>
<dbReference type="Gene3D" id="3.20.20.80">
    <property type="entry name" value="Glycosidases"/>
    <property type="match status" value="1"/>
</dbReference>